<organism evidence="2 3">
    <name type="scientific">Paenibacillus taichungensis</name>
    <dbReference type="NCBI Taxonomy" id="484184"/>
    <lineage>
        <taxon>Bacteria</taxon>
        <taxon>Bacillati</taxon>
        <taxon>Bacillota</taxon>
        <taxon>Bacilli</taxon>
        <taxon>Bacillales</taxon>
        <taxon>Paenibacillaceae</taxon>
        <taxon>Paenibacillus</taxon>
    </lineage>
</organism>
<name>A0A329QIJ4_9BACL</name>
<dbReference type="RefSeq" id="WP_113055013.1">
    <property type="nucleotide sequence ID" value="NZ_CP175536.1"/>
</dbReference>
<keyword evidence="1" id="KW-0812">Transmembrane</keyword>
<dbReference type="Proteomes" id="UP000250642">
    <property type="component" value="Unassembled WGS sequence"/>
</dbReference>
<dbReference type="EMBL" id="QEVW01000015">
    <property type="protein sequence ID" value="RAW12066.1"/>
    <property type="molecule type" value="Genomic_DNA"/>
</dbReference>
<proteinExistence type="predicted"/>
<reference evidence="2 3" key="1">
    <citation type="submission" date="2018-04" db="EMBL/GenBank/DDBJ databases">
        <title>Paenibacillus taichungensis Genome sequencing and assembly.</title>
        <authorList>
            <person name="Xu J."/>
            <person name="Rensing C."/>
            <person name="Mazhar H.S."/>
        </authorList>
    </citation>
    <scope>NUCLEOTIDE SEQUENCE [LARGE SCALE GENOMIC DNA]</scope>
    <source>
        <strain evidence="2 3">NC1</strain>
    </source>
</reference>
<evidence type="ECO:0000256" key="1">
    <source>
        <dbReference type="SAM" id="Phobius"/>
    </source>
</evidence>
<keyword evidence="1" id="KW-0472">Membrane</keyword>
<protein>
    <submittedName>
        <fullName evidence="2">Uncharacterized protein</fullName>
    </submittedName>
</protein>
<feature type="transmembrane region" description="Helical" evidence="1">
    <location>
        <begin position="52"/>
        <end position="80"/>
    </location>
</feature>
<evidence type="ECO:0000313" key="2">
    <source>
        <dbReference type="EMBL" id="RAW12066.1"/>
    </source>
</evidence>
<comment type="caution">
    <text evidence="2">The sequence shown here is derived from an EMBL/GenBank/DDBJ whole genome shotgun (WGS) entry which is preliminary data.</text>
</comment>
<gene>
    <name evidence="2" type="ORF">DC345_22330</name>
</gene>
<evidence type="ECO:0000313" key="3">
    <source>
        <dbReference type="Proteomes" id="UP000250642"/>
    </source>
</evidence>
<feature type="transmembrane region" description="Helical" evidence="1">
    <location>
        <begin position="12"/>
        <end position="32"/>
    </location>
</feature>
<accession>A0A329QIJ4</accession>
<sequence length="87" mass="9964">MSKQSLQAFKFVYVPIKLLAVLATCISFSIVVGLMKYVPLAERAEHTYYFPFWYTLIISILINLALLLFLVLPLFFTVAIRSGMDLK</sequence>
<keyword evidence="1" id="KW-1133">Transmembrane helix</keyword>
<dbReference type="AlphaFoldDB" id="A0A329QIJ4"/>